<evidence type="ECO:0000313" key="2">
    <source>
        <dbReference type="EMBL" id="THU81094.1"/>
    </source>
</evidence>
<sequence>WAKGDRCVVDPGIHVSAPKFYCRPGKADFRGNFNNLGLAVSEGFAEYTVAKNEKVFKIYNLTDIEANLIEPAACVIHSVNTLALPVGSEVLVMGAGVPTGLILTQLLKLNGPASRVVI</sequence>
<dbReference type="InterPro" id="IPR011032">
    <property type="entry name" value="GroES-like_sf"/>
</dbReference>
<dbReference type="PANTHER" id="PTHR43401">
    <property type="entry name" value="L-THREONINE 3-DEHYDROGENASE"/>
    <property type="match status" value="1"/>
</dbReference>
<proteinExistence type="predicted"/>
<feature type="non-terminal residue" evidence="2">
    <location>
        <position position="1"/>
    </location>
</feature>
<dbReference type="AlphaFoldDB" id="A0A4S8KYI1"/>
<dbReference type="PANTHER" id="PTHR43401:SF2">
    <property type="entry name" value="L-THREONINE 3-DEHYDROGENASE"/>
    <property type="match status" value="1"/>
</dbReference>
<evidence type="ECO:0000256" key="1">
    <source>
        <dbReference type="ARBA" id="ARBA00023002"/>
    </source>
</evidence>
<dbReference type="Gene3D" id="3.40.50.720">
    <property type="entry name" value="NAD(P)-binding Rossmann-like Domain"/>
    <property type="match status" value="1"/>
</dbReference>
<keyword evidence="3" id="KW-1185">Reference proteome</keyword>
<protein>
    <submittedName>
        <fullName evidence="2">Uncharacterized protein</fullName>
    </submittedName>
</protein>
<organism evidence="2 3">
    <name type="scientific">Dendrothele bispora (strain CBS 962.96)</name>
    <dbReference type="NCBI Taxonomy" id="1314807"/>
    <lineage>
        <taxon>Eukaryota</taxon>
        <taxon>Fungi</taxon>
        <taxon>Dikarya</taxon>
        <taxon>Basidiomycota</taxon>
        <taxon>Agaricomycotina</taxon>
        <taxon>Agaricomycetes</taxon>
        <taxon>Agaricomycetidae</taxon>
        <taxon>Agaricales</taxon>
        <taxon>Agaricales incertae sedis</taxon>
        <taxon>Dendrothele</taxon>
    </lineage>
</organism>
<reference evidence="2 3" key="1">
    <citation type="journal article" date="2019" name="Nat. Ecol. Evol.">
        <title>Megaphylogeny resolves global patterns of mushroom evolution.</title>
        <authorList>
            <person name="Varga T."/>
            <person name="Krizsan K."/>
            <person name="Foldi C."/>
            <person name="Dima B."/>
            <person name="Sanchez-Garcia M."/>
            <person name="Sanchez-Ramirez S."/>
            <person name="Szollosi G.J."/>
            <person name="Szarkandi J.G."/>
            <person name="Papp V."/>
            <person name="Albert L."/>
            <person name="Andreopoulos W."/>
            <person name="Angelini C."/>
            <person name="Antonin V."/>
            <person name="Barry K.W."/>
            <person name="Bougher N.L."/>
            <person name="Buchanan P."/>
            <person name="Buyck B."/>
            <person name="Bense V."/>
            <person name="Catcheside P."/>
            <person name="Chovatia M."/>
            <person name="Cooper J."/>
            <person name="Damon W."/>
            <person name="Desjardin D."/>
            <person name="Finy P."/>
            <person name="Geml J."/>
            <person name="Haridas S."/>
            <person name="Hughes K."/>
            <person name="Justo A."/>
            <person name="Karasinski D."/>
            <person name="Kautmanova I."/>
            <person name="Kiss B."/>
            <person name="Kocsube S."/>
            <person name="Kotiranta H."/>
            <person name="LaButti K.M."/>
            <person name="Lechner B.E."/>
            <person name="Liimatainen K."/>
            <person name="Lipzen A."/>
            <person name="Lukacs Z."/>
            <person name="Mihaltcheva S."/>
            <person name="Morgado L.N."/>
            <person name="Niskanen T."/>
            <person name="Noordeloos M.E."/>
            <person name="Ohm R.A."/>
            <person name="Ortiz-Santana B."/>
            <person name="Ovrebo C."/>
            <person name="Racz N."/>
            <person name="Riley R."/>
            <person name="Savchenko A."/>
            <person name="Shiryaev A."/>
            <person name="Soop K."/>
            <person name="Spirin V."/>
            <person name="Szebenyi C."/>
            <person name="Tomsovsky M."/>
            <person name="Tulloss R.E."/>
            <person name="Uehling J."/>
            <person name="Grigoriev I.V."/>
            <person name="Vagvolgyi C."/>
            <person name="Papp T."/>
            <person name="Martin F.M."/>
            <person name="Miettinen O."/>
            <person name="Hibbett D.S."/>
            <person name="Nagy L.G."/>
        </authorList>
    </citation>
    <scope>NUCLEOTIDE SEQUENCE [LARGE SCALE GENOMIC DNA]</scope>
    <source>
        <strain evidence="2 3">CBS 962.96</strain>
    </source>
</reference>
<name>A0A4S8KYI1_DENBC</name>
<feature type="non-terminal residue" evidence="2">
    <location>
        <position position="118"/>
    </location>
</feature>
<accession>A0A4S8KYI1</accession>
<dbReference type="InterPro" id="IPR050129">
    <property type="entry name" value="Zn_alcohol_dh"/>
</dbReference>
<gene>
    <name evidence="2" type="ORF">K435DRAFT_623526</name>
</gene>
<dbReference type="Proteomes" id="UP000297245">
    <property type="component" value="Unassembled WGS sequence"/>
</dbReference>
<keyword evidence="1" id="KW-0560">Oxidoreductase</keyword>
<dbReference type="Gene3D" id="3.90.180.10">
    <property type="entry name" value="Medium-chain alcohol dehydrogenases, catalytic domain"/>
    <property type="match status" value="1"/>
</dbReference>
<dbReference type="OrthoDB" id="5363962at2759"/>
<dbReference type="GO" id="GO:0016491">
    <property type="term" value="F:oxidoreductase activity"/>
    <property type="evidence" value="ECO:0007669"/>
    <property type="project" value="UniProtKB-KW"/>
</dbReference>
<evidence type="ECO:0000313" key="3">
    <source>
        <dbReference type="Proteomes" id="UP000297245"/>
    </source>
</evidence>
<dbReference type="EMBL" id="ML179840">
    <property type="protein sequence ID" value="THU81094.1"/>
    <property type="molecule type" value="Genomic_DNA"/>
</dbReference>
<dbReference type="SUPFAM" id="SSF50129">
    <property type="entry name" value="GroES-like"/>
    <property type="match status" value="1"/>
</dbReference>